<comment type="caution">
    <text evidence="2">The sequence shown here is derived from an EMBL/GenBank/DDBJ whole genome shotgun (WGS) entry which is preliminary data.</text>
</comment>
<accession>A0ABS9JY92</accession>
<proteinExistence type="predicted"/>
<gene>
    <name evidence="2" type="ORF">LZ012_02550</name>
</gene>
<dbReference type="SUPFAM" id="SSF47413">
    <property type="entry name" value="lambda repressor-like DNA-binding domains"/>
    <property type="match status" value="1"/>
</dbReference>
<evidence type="ECO:0000259" key="1">
    <source>
        <dbReference type="Pfam" id="PF01381"/>
    </source>
</evidence>
<dbReference type="CDD" id="cd00093">
    <property type="entry name" value="HTH_XRE"/>
    <property type="match status" value="1"/>
</dbReference>
<feature type="domain" description="HTH cro/C1-type" evidence="1">
    <location>
        <begin position="20"/>
        <end position="60"/>
    </location>
</feature>
<evidence type="ECO:0000313" key="3">
    <source>
        <dbReference type="Proteomes" id="UP001165384"/>
    </source>
</evidence>
<keyword evidence="3" id="KW-1185">Reference proteome</keyword>
<dbReference type="Gene3D" id="1.10.260.40">
    <property type="entry name" value="lambda repressor-like DNA-binding domains"/>
    <property type="match status" value="1"/>
</dbReference>
<organism evidence="2 3">
    <name type="scientific">Dechloromonas hankyongensis</name>
    <dbReference type="NCBI Taxonomy" id="2908002"/>
    <lineage>
        <taxon>Bacteria</taxon>
        <taxon>Pseudomonadati</taxon>
        <taxon>Pseudomonadota</taxon>
        <taxon>Betaproteobacteria</taxon>
        <taxon>Rhodocyclales</taxon>
        <taxon>Azonexaceae</taxon>
        <taxon>Dechloromonas</taxon>
    </lineage>
</organism>
<evidence type="ECO:0000313" key="2">
    <source>
        <dbReference type="EMBL" id="MCG2575872.1"/>
    </source>
</evidence>
<protein>
    <submittedName>
        <fullName evidence="2">Helix-turn-helix domain-containing protein</fullName>
    </submittedName>
</protein>
<dbReference type="InterPro" id="IPR001387">
    <property type="entry name" value="Cro/C1-type_HTH"/>
</dbReference>
<name>A0ABS9JY92_9RHOO</name>
<dbReference type="Pfam" id="PF01381">
    <property type="entry name" value="HTH_3"/>
    <property type="match status" value="1"/>
</dbReference>
<reference evidence="2" key="1">
    <citation type="submission" date="2022-01" db="EMBL/GenBank/DDBJ databases">
        <authorList>
            <person name="Jo J.-H."/>
            <person name="Im W.-T."/>
        </authorList>
    </citation>
    <scope>NUCLEOTIDE SEQUENCE</scope>
    <source>
        <strain evidence="2">XY25</strain>
    </source>
</reference>
<dbReference type="RefSeq" id="WP_275707240.1">
    <property type="nucleotide sequence ID" value="NZ_JAKLTN010000001.1"/>
</dbReference>
<dbReference type="InterPro" id="IPR010982">
    <property type="entry name" value="Lambda_DNA-bd_dom_sf"/>
</dbReference>
<dbReference type="EMBL" id="JAKLTN010000001">
    <property type="protein sequence ID" value="MCG2575872.1"/>
    <property type="molecule type" value="Genomic_DNA"/>
</dbReference>
<dbReference type="Proteomes" id="UP001165384">
    <property type="component" value="Unassembled WGS sequence"/>
</dbReference>
<sequence>MNTQVGDFDAMAFYRALDAERERKLLNWKQLSQATGVSASTLTRMAQGRRPDADSLAKLAAWAGLNPADYVDRMGRGPAEESLTKVLAYFRADSSLTKEAAVALEEMVQAAYNRLKNKN</sequence>